<dbReference type="EMBL" id="CAFBLS010000014">
    <property type="protein sequence ID" value="CAB4860759.1"/>
    <property type="molecule type" value="Genomic_DNA"/>
</dbReference>
<evidence type="ECO:0000259" key="2">
    <source>
        <dbReference type="SMART" id="SM00014"/>
    </source>
</evidence>
<protein>
    <submittedName>
        <fullName evidence="3">Unannotated protein</fullName>
    </submittedName>
</protein>
<proteinExistence type="predicted"/>
<name>A0A6J7CXA9_9ZZZZ</name>
<dbReference type="SUPFAM" id="SSF48317">
    <property type="entry name" value="Acid phosphatase/Vanadium-dependent haloperoxidase"/>
    <property type="match status" value="1"/>
</dbReference>
<dbReference type="InterPro" id="IPR000326">
    <property type="entry name" value="PAP2/HPO"/>
</dbReference>
<sequence>MALAVVGGIVLVAVYVVFVRTSAGQTWDDESLIGRVGGSRSTARMSQRLLSMIDGLTIVAFAVVIVVVGIIRRRRRLALVAAISAGAAIASAELLKLLLPRPELADSEVSALAGKAFDTYPSGHATIATAFVLALVLVSRNTTRPAVALFGVLWSSVIASGAVAAGWHRPSDVLGGIALACFWLALGAWSLARRSATYSAPGRMSRAMPLAAGFLIVILLAGLSSSMLDGDPGLVPSNVSALIFPASQILIDLFAVAVVAAFAVILRDVSFGSEAPSDDRATAVSARVAAPEGGR</sequence>
<feature type="transmembrane region" description="Helical" evidence="1">
    <location>
        <begin position="204"/>
        <end position="223"/>
    </location>
</feature>
<dbReference type="Pfam" id="PF01569">
    <property type="entry name" value="PAP2"/>
    <property type="match status" value="1"/>
</dbReference>
<feature type="transmembrane region" description="Helical" evidence="1">
    <location>
        <begin position="48"/>
        <end position="70"/>
    </location>
</feature>
<dbReference type="InterPro" id="IPR036938">
    <property type="entry name" value="PAP2/HPO_sf"/>
</dbReference>
<evidence type="ECO:0000313" key="3">
    <source>
        <dbReference type="EMBL" id="CAB4860759.1"/>
    </source>
</evidence>
<dbReference type="CDD" id="cd01610">
    <property type="entry name" value="PAP2_like"/>
    <property type="match status" value="1"/>
</dbReference>
<feature type="transmembrane region" description="Helical" evidence="1">
    <location>
        <begin position="146"/>
        <end position="167"/>
    </location>
</feature>
<organism evidence="3">
    <name type="scientific">freshwater metagenome</name>
    <dbReference type="NCBI Taxonomy" id="449393"/>
    <lineage>
        <taxon>unclassified sequences</taxon>
        <taxon>metagenomes</taxon>
        <taxon>ecological metagenomes</taxon>
    </lineage>
</organism>
<feature type="transmembrane region" description="Helical" evidence="1">
    <location>
        <begin position="119"/>
        <end position="139"/>
    </location>
</feature>
<gene>
    <name evidence="3" type="ORF">UFOPK3402_00197</name>
</gene>
<accession>A0A6J7CXA9</accession>
<feature type="domain" description="Phosphatidic acid phosphatase type 2/haloperoxidase" evidence="2">
    <location>
        <begin position="75"/>
        <end position="188"/>
    </location>
</feature>
<evidence type="ECO:0000256" key="1">
    <source>
        <dbReference type="SAM" id="Phobius"/>
    </source>
</evidence>
<keyword evidence="1" id="KW-0472">Membrane</keyword>
<feature type="transmembrane region" description="Helical" evidence="1">
    <location>
        <begin position="77"/>
        <end position="99"/>
    </location>
</feature>
<dbReference type="AlphaFoldDB" id="A0A6J7CXA9"/>
<dbReference type="Gene3D" id="1.20.144.10">
    <property type="entry name" value="Phosphatidic acid phosphatase type 2/haloperoxidase"/>
    <property type="match status" value="1"/>
</dbReference>
<dbReference type="SMART" id="SM00014">
    <property type="entry name" value="acidPPc"/>
    <property type="match status" value="1"/>
</dbReference>
<feature type="transmembrane region" description="Helical" evidence="1">
    <location>
        <begin position="243"/>
        <end position="266"/>
    </location>
</feature>
<keyword evidence="1" id="KW-0812">Transmembrane</keyword>
<reference evidence="3" key="1">
    <citation type="submission" date="2020-05" db="EMBL/GenBank/DDBJ databases">
        <authorList>
            <person name="Chiriac C."/>
            <person name="Salcher M."/>
            <person name="Ghai R."/>
            <person name="Kavagutti S V."/>
        </authorList>
    </citation>
    <scope>NUCLEOTIDE SEQUENCE</scope>
</reference>
<feature type="transmembrane region" description="Helical" evidence="1">
    <location>
        <begin position="173"/>
        <end position="192"/>
    </location>
</feature>
<keyword evidence="1" id="KW-1133">Transmembrane helix</keyword>